<feature type="transmembrane region" description="Helical" evidence="5">
    <location>
        <begin position="104"/>
        <end position="123"/>
    </location>
</feature>
<evidence type="ECO:0000256" key="5">
    <source>
        <dbReference type="SAM" id="Phobius"/>
    </source>
</evidence>
<feature type="transmembrane region" description="Helical" evidence="5">
    <location>
        <begin position="80"/>
        <end position="98"/>
    </location>
</feature>
<accession>A0ABQ5MSX1</accession>
<dbReference type="InterPro" id="IPR011701">
    <property type="entry name" value="MFS"/>
</dbReference>
<organism evidence="7 8">
    <name type="scientific">Arthrobacter mangrovi</name>
    <dbReference type="NCBI Taxonomy" id="2966350"/>
    <lineage>
        <taxon>Bacteria</taxon>
        <taxon>Bacillati</taxon>
        <taxon>Actinomycetota</taxon>
        <taxon>Actinomycetes</taxon>
        <taxon>Micrococcales</taxon>
        <taxon>Micrococcaceae</taxon>
        <taxon>Arthrobacter</taxon>
    </lineage>
</organism>
<proteinExistence type="predicted"/>
<dbReference type="RefSeq" id="WP_264795210.1">
    <property type="nucleotide sequence ID" value="NZ_BRVS01000005.1"/>
</dbReference>
<feature type="transmembrane region" description="Helical" evidence="5">
    <location>
        <begin position="239"/>
        <end position="262"/>
    </location>
</feature>
<dbReference type="InterPro" id="IPR036259">
    <property type="entry name" value="MFS_trans_sf"/>
</dbReference>
<dbReference type="PANTHER" id="PTHR23534">
    <property type="entry name" value="MFS PERMEASE"/>
    <property type="match status" value="1"/>
</dbReference>
<sequence>MNTALSATRTTQSRIVRTLSIAQVFSGLGNGSTLALGSILAVDLSGSEALAGSVNTALTLGAAVSAIPLSQLALARGRRIALTTGLTAAIAGTALMVGAVATGLFALLLAGAFLVGLATAVNLQARFAVTDLAEPSRRGRDLSLVVWAITIGAVAGPNMVYPGAVLAGWLGIPAQAGPFLISAAGMVIGAAIVAVFLRPDPLLTRRAMDGNGPEPSGSSSSLWRAGWQIVREHPTARGAVIAVVTAHAVMVAVMSMTPLHIQHHAGNAAGSPDTIALIGFTISLHIAGMYALSPLMGWLTDRIGAAPTVLAGMATLMAAVALTGLLPGSMPAVTAGLILLGLGWSAATVAGSTLLVASLTSSQRVPAQGFSDATMSLAGAVGSAVAGPVMGLIGYSGISTVAALLIVASIMALLRLSAGARRREPTPPGH</sequence>
<dbReference type="Pfam" id="PF07690">
    <property type="entry name" value="MFS_1"/>
    <property type="match status" value="2"/>
</dbReference>
<keyword evidence="2 5" id="KW-0812">Transmembrane</keyword>
<feature type="transmembrane region" description="Helical" evidence="5">
    <location>
        <begin position="176"/>
        <end position="197"/>
    </location>
</feature>
<dbReference type="PROSITE" id="PS50850">
    <property type="entry name" value="MFS"/>
    <property type="match status" value="1"/>
</dbReference>
<evidence type="ECO:0000256" key="2">
    <source>
        <dbReference type="ARBA" id="ARBA00022692"/>
    </source>
</evidence>
<dbReference type="Gene3D" id="1.20.1250.20">
    <property type="entry name" value="MFS general substrate transporter like domains"/>
    <property type="match status" value="1"/>
</dbReference>
<evidence type="ECO:0000259" key="6">
    <source>
        <dbReference type="PROSITE" id="PS50850"/>
    </source>
</evidence>
<feature type="transmembrane region" description="Helical" evidence="5">
    <location>
        <begin position="54"/>
        <end position="73"/>
    </location>
</feature>
<evidence type="ECO:0000313" key="7">
    <source>
        <dbReference type="EMBL" id="GLB67085.1"/>
    </source>
</evidence>
<dbReference type="EMBL" id="BRVS01000005">
    <property type="protein sequence ID" value="GLB67085.1"/>
    <property type="molecule type" value="Genomic_DNA"/>
</dbReference>
<feature type="transmembrane region" description="Helical" evidence="5">
    <location>
        <begin position="304"/>
        <end position="326"/>
    </location>
</feature>
<keyword evidence="3 5" id="KW-1133">Transmembrane helix</keyword>
<comment type="caution">
    <text evidence="7">The sequence shown here is derived from an EMBL/GenBank/DDBJ whole genome shotgun (WGS) entry which is preliminary data.</text>
</comment>
<feature type="transmembrane region" description="Helical" evidence="5">
    <location>
        <begin position="392"/>
        <end position="414"/>
    </location>
</feature>
<feature type="transmembrane region" description="Helical" evidence="5">
    <location>
        <begin position="21"/>
        <end position="42"/>
    </location>
</feature>
<evidence type="ECO:0000256" key="3">
    <source>
        <dbReference type="ARBA" id="ARBA00022989"/>
    </source>
</evidence>
<keyword evidence="4 5" id="KW-0472">Membrane</keyword>
<name>A0ABQ5MSX1_9MICC</name>
<reference evidence="7 8" key="1">
    <citation type="journal article" date="2023" name="Int. J. Syst. Evol. Microbiol.">
        <title>Arthrobacter mangrovi sp. nov., an actinobacterium isolated from the rhizosphere of a mangrove.</title>
        <authorList>
            <person name="Hamada M."/>
            <person name="Saitou S."/>
            <person name="Enomoto N."/>
            <person name="Nanri K."/>
            <person name="Hidaka K."/>
            <person name="Miura T."/>
            <person name="Tamura T."/>
        </authorList>
    </citation>
    <scope>NUCLEOTIDE SEQUENCE [LARGE SCALE GENOMIC DNA]</scope>
    <source>
        <strain evidence="7 8">NBRC 112813</strain>
    </source>
</reference>
<feature type="transmembrane region" description="Helical" evidence="5">
    <location>
        <begin position="144"/>
        <end position="170"/>
    </location>
</feature>
<evidence type="ECO:0000313" key="8">
    <source>
        <dbReference type="Proteomes" id="UP001209654"/>
    </source>
</evidence>
<gene>
    <name evidence="7" type="ORF">AHIS1636_15240</name>
</gene>
<protein>
    <submittedName>
        <fullName evidence="7">MFS transporter</fullName>
    </submittedName>
</protein>
<feature type="transmembrane region" description="Helical" evidence="5">
    <location>
        <begin position="274"/>
        <end position="292"/>
    </location>
</feature>
<feature type="transmembrane region" description="Helical" evidence="5">
    <location>
        <begin position="332"/>
        <end position="357"/>
    </location>
</feature>
<evidence type="ECO:0000256" key="1">
    <source>
        <dbReference type="ARBA" id="ARBA00004651"/>
    </source>
</evidence>
<keyword evidence="8" id="KW-1185">Reference proteome</keyword>
<dbReference type="Proteomes" id="UP001209654">
    <property type="component" value="Unassembled WGS sequence"/>
</dbReference>
<dbReference type="InterPro" id="IPR020846">
    <property type="entry name" value="MFS_dom"/>
</dbReference>
<dbReference type="SUPFAM" id="SSF103473">
    <property type="entry name" value="MFS general substrate transporter"/>
    <property type="match status" value="1"/>
</dbReference>
<comment type="subcellular location">
    <subcellularLocation>
        <location evidence="1">Cell membrane</location>
        <topology evidence="1">Multi-pass membrane protein</topology>
    </subcellularLocation>
</comment>
<evidence type="ECO:0000256" key="4">
    <source>
        <dbReference type="ARBA" id="ARBA00023136"/>
    </source>
</evidence>
<feature type="transmembrane region" description="Helical" evidence="5">
    <location>
        <begin position="369"/>
        <end position="386"/>
    </location>
</feature>
<feature type="domain" description="Major facilitator superfamily (MFS) profile" evidence="6">
    <location>
        <begin position="15"/>
        <end position="420"/>
    </location>
</feature>
<dbReference type="PANTHER" id="PTHR23534:SF1">
    <property type="entry name" value="MAJOR FACILITATOR SUPERFAMILY PROTEIN"/>
    <property type="match status" value="1"/>
</dbReference>